<evidence type="ECO:0000256" key="1">
    <source>
        <dbReference type="SAM" id="SignalP"/>
    </source>
</evidence>
<sequence>MKLVLKAACTLAFLSGAAHAHDVWVIAPTQQPADHVLEADLGYSHVYPLPEAIAADRVQIFKPMEIIDSQNRATAMVLRGGENYQYATRNPLKAGTYRVTATYQPTFWVKNAQGKWSQNNMTQVPDATYCEQSQMYGKSIVQVGDRFDLAAATRPVGQELEIVPLANPNTVAAGKLLPLQVLYQGKPLAGATVVATADTVINQDTDAMMDHREINGYSAKTDAQGRVNFLPLVEGQWKVKVVHKAPFADQKVCQHVSLYSTLIVPVGTKRAPVDESHAHHHHHH</sequence>
<dbReference type="AlphaFoldDB" id="F0EX23"/>
<dbReference type="EMBL" id="AEWV01000006">
    <property type="protein sequence ID" value="EGC18254.1"/>
    <property type="molecule type" value="Genomic_DNA"/>
</dbReference>
<proteinExistence type="predicted"/>
<feature type="signal peptide" evidence="1">
    <location>
        <begin position="1"/>
        <end position="20"/>
    </location>
</feature>
<gene>
    <name evidence="2" type="ORF">HMPREF9098_0403</name>
</gene>
<keyword evidence="3" id="KW-1185">Reference proteome</keyword>
<evidence type="ECO:0000313" key="3">
    <source>
        <dbReference type="Proteomes" id="UP000004088"/>
    </source>
</evidence>
<dbReference type="HOGENOM" id="CLU_089873_1_0_4"/>
<keyword evidence="1" id="KW-0732">Signal</keyword>
<comment type="caution">
    <text evidence="2">The sequence shown here is derived from an EMBL/GenBank/DDBJ whole genome shotgun (WGS) entry which is preliminary data.</text>
</comment>
<dbReference type="RefSeq" id="WP_003781395.1">
    <property type="nucleotide sequence ID" value="NZ_GL870929.1"/>
</dbReference>
<reference evidence="2 3" key="1">
    <citation type="submission" date="2011-01" db="EMBL/GenBank/DDBJ databases">
        <authorList>
            <person name="Muzny D."/>
            <person name="Qin X."/>
            <person name="Deng J."/>
            <person name="Jiang H."/>
            <person name="Liu Y."/>
            <person name="Qu J."/>
            <person name="Song X.-Z."/>
            <person name="Zhang L."/>
            <person name="Thornton R."/>
            <person name="Coyle M."/>
            <person name="Francisco L."/>
            <person name="Jackson L."/>
            <person name="Javaid M."/>
            <person name="Korchina V."/>
            <person name="Kovar C."/>
            <person name="Mata R."/>
            <person name="Mathew T."/>
            <person name="Ngo R."/>
            <person name="Nguyen L."/>
            <person name="Nguyen N."/>
            <person name="Okwuonu G."/>
            <person name="Ongeri F."/>
            <person name="Pham C."/>
            <person name="Simmons D."/>
            <person name="Wilczek-Boney K."/>
            <person name="Hale W."/>
            <person name="Jakkamsetti A."/>
            <person name="Pham P."/>
            <person name="Ruth R."/>
            <person name="San Lucas F."/>
            <person name="Warren J."/>
            <person name="Zhang J."/>
            <person name="Zhao Z."/>
            <person name="Zhou C."/>
            <person name="Zhu D."/>
            <person name="Lee S."/>
            <person name="Bess C."/>
            <person name="Blankenburg K."/>
            <person name="Forbes L."/>
            <person name="Fu Q."/>
            <person name="Gubbala S."/>
            <person name="Hirani K."/>
            <person name="Jayaseelan J.C."/>
            <person name="Lara F."/>
            <person name="Munidasa M."/>
            <person name="Palculict T."/>
            <person name="Patil S."/>
            <person name="Pu L.-L."/>
            <person name="Saada N."/>
            <person name="Tang L."/>
            <person name="Weissenberger G."/>
            <person name="Zhu Y."/>
            <person name="Hemphill L."/>
            <person name="Shang Y."/>
            <person name="Youmans B."/>
            <person name="Ayvaz T."/>
            <person name="Ross M."/>
            <person name="Santibanez J."/>
            <person name="Aqrawi P."/>
            <person name="Gross S."/>
            <person name="Joshi V."/>
            <person name="Fowler G."/>
            <person name="Nazareth L."/>
            <person name="Reid J."/>
            <person name="Worley K."/>
            <person name="Petrosino J."/>
            <person name="Highlander S."/>
            <person name="Gibbs R."/>
        </authorList>
    </citation>
    <scope>NUCLEOTIDE SEQUENCE [LARGE SCALE GENOMIC DNA]</scope>
    <source>
        <strain evidence="2 3">ATCC 33394</strain>
    </source>
</reference>
<name>F0EX23_9NEIS</name>
<accession>F0EX23</accession>
<evidence type="ECO:0000313" key="2">
    <source>
        <dbReference type="EMBL" id="EGC18254.1"/>
    </source>
</evidence>
<dbReference type="STRING" id="888741.HMPREF9098_0403"/>
<dbReference type="Pfam" id="PF10670">
    <property type="entry name" value="DUF4198"/>
    <property type="match status" value="1"/>
</dbReference>
<dbReference type="Proteomes" id="UP000004088">
    <property type="component" value="Unassembled WGS sequence"/>
</dbReference>
<organism evidence="2 3">
    <name type="scientific">Kingella denitrificans ATCC 33394</name>
    <dbReference type="NCBI Taxonomy" id="888741"/>
    <lineage>
        <taxon>Bacteria</taxon>
        <taxon>Pseudomonadati</taxon>
        <taxon>Pseudomonadota</taxon>
        <taxon>Betaproteobacteria</taxon>
        <taxon>Neisseriales</taxon>
        <taxon>Neisseriaceae</taxon>
        <taxon>Kingella</taxon>
    </lineage>
</organism>
<protein>
    <recommendedName>
        <fullName evidence="4">DUF4198 domain-containing protein</fullName>
    </recommendedName>
</protein>
<feature type="chain" id="PRO_5003250141" description="DUF4198 domain-containing protein" evidence="1">
    <location>
        <begin position="21"/>
        <end position="284"/>
    </location>
</feature>
<dbReference type="InterPro" id="IPR019613">
    <property type="entry name" value="DUF4198"/>
</dbReference>
<evidence type="ECO:0008006" key="4">
    <source>
        <dbReference type="Google" id="ProtNLM"/>
    </source>
</evidence>